<accession>A0A3M7MHR2</accession>
<dbReference type="InterPro" id="IPR029066">
    <property type="entry name" value="PLP-binding_barrel"/>
</dbReference>
<dbReference type="OrthoDB" id="5034579at2759"/>
<evidence type="ECO:0000313" key="2">
    <source>
        <dbReference type="Proteomes" id="UP000265663"/>
    </source>
</evidence>
<organism evidence="1 2">
    <name type="scientific">Pyrenophora seminiperda CCB06</name>
    <dbReference type="NCBI Taxonomy" id="1302712"/>
    <lineage>
        <taxon>Eukaryota</taxon>
        <taxon>Fungi</taxon>
        <taxon>Dikarya</taxon>
        <taxon>Ascomycota</taxon>
        <taxon>Pezizomycotina</taxon>
        <taxon>Dothideomycetes</taxon>
        <taxon>Pleosporomycetidae</taxon>
        <taxon>Pleosporales</taxon>
        <taxon>Pleosporineae</taxon>
        <taxon>Pleosporaceae</taxon>
        <taxon>Pyrenophora</taxon>
    </lineage>
</organism>
<proteinExistence type="predicted"/>
<dbReference type="AlphaFoldDB" id="A0A3M7MHR2"/>
<dbReference type="InterPro" id="IPR009006">
    <property type="entry name" value="Ala_racemase/Decarboxylase_C"/>
</dbReference>
<evidence type="ECO:0000313" key="1">
    <source>
        <dbReference type="EMBL" id="RMZ73982.1"/>
    </source>
</evidence>
<keyword evidence="2" id="KW-1185">Reference proteome</keyword>
<dbReference type="GO" id="GO:0003824">
    <property type="term" value="F:catalytic activity"/>
    <property type="evidence" value="ECO:0007669"/>
    <property type="project" value="InterPro"/>
</dbReference>
<name>A0A3M7MHR2_9PLEO</name>
<reference evidence="1 2" key="1">
    <citation type="journal article" date="2014" name="PLoS ONE">
        <title>De novo Genome Assembly of the Fungal Plant Pathogen Pyrenophora semeniperda.</title>
        <authorList>
            <person name="Soliai M.M."/>
            <person name="Meyer S.E."/>
            <person name="Udall J.A."/>
            <person name="Elzinga D.E."/>
            <person name="Hermansen R.A."/>
            <person name="Bodily P.M."/>
            <person name="Hart A.A."/>
            <person name="Coleman C.E."/>
        </authorList>
    </citation>
    <scope>NUCLEOTIDE SEQUENCE [LARGE SCALE GENOMIC DNA]</scope>
    <source>
        <strain evidence="1 2">CCB06</strain>
        <tissue evidence="1">Mycelium</tissue>
    </source>
</reference>
<protein>
    <submittedName>
        <fullName evidence="1">Ornithine decarboxylase</fullName>
    </submittedName>
</protein>
<dbReference type="Gene3D" id="3.20.20.10">
    <property type="entry name" value="Alanine racemase"/>
    <property type="match status" value="1"/>
</dbReference>
<sequence length="101" mass="11503">MAPSAIITTEEYQFPLKDIQSFNNYSASSVDNHGACYSKQLIGDALKSRVEVIDPDTCNIGEEDAFFIADLGEVYRQHLRWKKNLSRVKPHYGKSSKHRLI</sequence>
<dbReference type="EMBL" id="KE747843">
    <property type="protein sequence ID" value="RMZ73982.1"/>
    <property type="molecule type" value="Genomic_DNA"/>
</dbReference>
<gene>
    <name evidence="1" type="ORF">GMOD_00004799</name>
</gene>
<dbReference type="Proteomes" id="UP000265663">
    <property type="component" value="Unassembled WGS sequence"/>
</dbReference>
<dbReference type="Gene3D" id="2.40.37.10">
    <property type="entry name" value="Lyase, Ornithine Decarboxylase, Chain A, domain 1"/>
    <property type="match status" value="1"/>
</dbReference>